<organism evidence="3 4">
    <name type="scientific">Candidatus Doudnabacteria bacterium RIFCSPLOWO2_02_FULL_48_13</name>
    <dbReference type="NCBI Taxonomy" id="1817845"/>
    <lineage>
        <taxon>Bacteria</taxon>
        <taxon>Candidatus Doudnaibacteriota</taxon>
    </lineage>
</organism>
<dbReference type="Gene3D" id="3.90.550.10">
    <property type="entry name" value="Spore Coat Polysaccharide Biosynthesis Protein SpsA, Chain A"/>
    <property type="match status" value="1"/>
</dbReference>
<keyword evidence="1" id="KW-1133">Transmembrane helix</keyword>
<evidence type="ECO:0000259" key="2">
    <source>
        <dbReference type="Pfam" id="PF00535"/>
    </source>
</evidence>
<name>A0A1F5Q919_9BACT</name>
<keyword evidence="1" id="KW-0812">Transmembrane</keyword>
<keyword evidence="1" id="KW-0472">Membrane</keyword>
<dbReference type="InterPro" id="IPR001173">
    <property type="entry name" value="Glyco_trans_2-like"/>
</dbReference>
<feature type="transmembrane region" description="Helical" evidence="1">
    <location>
        <begin position="257"/>
        <end position="276"/>
    </location>
</feature>
<protein>
    <recommendedName>
        <fullName evidence="2">Glycosyltransferase 2-like domain-containing protein</fullName>
    </recommendedName>
</protein>
<dbReference type="CDD" id="cd04186">
    <property type="entry name" value="GT_2_like_c"/>
    <property type="match status" value="1"/>
</dbReference>
<reference evidence="3 4" key="1">
    <citation type="journal article" date="2016" name="Nat. Commun.">
        <title>Thousands of microbial genomes shed light on interconnected biogeochemical processes in an aquifer system.</title>
        <authorList>
            <person name="Anantharaman K."/>
            <person name="Brown C.T."/>
            <person name="Hug L.A."/>
            <person name="Sharon I."/>
            <person name="Castelle C.J."/>
            <person name="Probst A.J."/>
            <person name="Thomas B.C."/>
            <person name="Singh A."/>
            <person name="Wilkins M.J."/>
            <person name="Karaoz U."/>
            <person name="Brodie E.L."/>
            <person name="Williams K.H."/>
            <person name="Hubbard S.S."/>
            <person name="Banfield J.F."/>
        </authorList>
    </citation>
    <scope>NUCLEOTIDE SEQUENCE [LARGE SCALE GENOMIC DNA]</scope>
</reference>
<evidence type="ECO:0000256" key="1">
    <source>
        <dbReference type="SAM" id="Phobius"/>
    </source>
</evidence>
<dbReference type="PANTHER" id="PTHR43179">
    <property type="entry name" value="RHAMNOSYLTRANSFERASE WBBL"/>
    <property type="match status" value="1"/>
</dbReference>
<comment type="caution">
    <text evidence="3">The sequence shown here is derived from an EMBL/GenBank/DDBJ whole genome shotgun (WGS) entry which is preliminary data.</text>
</comment>
<feature type="domain" description="Glycosyltransferase 2-like" evidence="2">
    <location>
        <begin position="4"/>
        <end position="133"/>
    </location>
</feature>
<dbReference type="InterPro" id="IPR029044">
    <property type="entry name" value="Nucleotide-diphossugar_trans"/>
</dbReference>
<gene>
    <name evidence="3" type="ORF">A3J05_04335</name>
</gene>
<accession>A0A1F5Q919</accession>
<dbReference type="AlphaFoldDB" id="A0A1F5Q919"/>
<sequence>MRLSILIVNWNTRDLMIHCVNSILRYAPPFPHEVIVVDNNSSDGSADTLINLYNHNKNIRVIESIRNLGFAKGNNLAYKNSAGEYIFLLNPDAEVTEGALEALVNFMDAYPDVGIVGPKLLNPDGSLQPSVRRFPTLRSAIAVFSGLHRFLKLDKYLMSKFDYTKQGEVDQVMGAALLTRRKITETLGFLDEKFWLWYEEVDFCKRVKDHGHKVMYFPGAAVIHHKGAGFSQMPVYLRKKTVAQSLIYYFKKNGHFWDVWIISIALPAILFAARFFDFLGLKIKPK</sequence>
<dbReference type="Pfam" id="PF00535">
    <property type="entry name" value="Glycos_transf_2"/>
    <property type="match status" value="1"/>
</dbReference>
<dbReference type="Proteomes" id="UP000177235">
    <property type="component" value="Unassembled WGS sequence"/>
</dbReference>
<dbReference type="EMBL" id="MFFF01000027">
    <property type="protein sequence ID" value="OGE98663.1"/>
    <property type="molecule type" value="Genomic_DNA"/>
</dbReference>
<dbReference type="PANTHER" id="PTHR43179:SF7">
    <property type="entry name" value="RHAMNOSYLTRANSFERASE WBBL"/>
    <property type="match status" value="1"/>
</dbReference>
<dbReference type="SUPFAM" id="SSF53448">
    <property type="entry name" value="Nucleotide-diphospho-sugar transferases"/>
    <property type="match status" value="1"/>
</dbReference>
<evidence type="ECO:0000313" key="4">
    <source>
        <dbReference type="Proteomes" id="UP000177235"/>
    </source>
</evidence>
<evidence type="ECO:0000313" key="3">
    <source>
        <dbReference type="EMBL" id="OGE98663.1"/>
    </source>
</evidence>
<proteinExistence type="predicted"/>